<proteinExistence type="predicted"/>
<organism evidence="1 2">
    <name type="scientific">Phyllostomus discolor</name>
    <name type="common">pale spear-nosed bat</name>
    <dbReference type="NCBI Taxonomy" id="89673"/>
    <lineage>
        <taxon>Eukaryota</taxon>
        <taxon>Metazoa</taxon>
        <taxon>Chordata</taxon>
        <taxon>Craniata</taxon>
        <taxon>Vertebrata</taxon>
        <taxon>Euteleostomi</taxon>
        <taxon>Mammalia</taxon>
        <taxon>Eutheria</taxon>
        <taxon>Laurasiatheria</taxon>
        <taxon>Chiroptera</taxon>
        <taxon>Yangochiroptera</taxon>
        <taxon>Phyllostomidae</taxon>
        <taxon>Phyllostominae</taxon>
        <taxon>Phyllostomus</taxon>
    </lineage>
</organism>
<dbReference type="AlphaFoldDB" id="A0A834A4S6"/>
<name>A0A834A4S6_9CHIR</name>
<comment type="caution">
    <text evidence="1">The sequence shown here is derived from an EMBL/GenBank/DDBJ whole genome shotgun (WGS) entry which is preliminary data.</text>
</comment>
<reference evidence="1 2" key="1">
    <citation type="journal article" date="2020" name="Nature">
        <title>Six reference-quality genomes reveal evolution of bat adaptations.</title>
        <authorList>
            <person name="Jebb D."/>
            <person name="Huang Z."/>
            <person name="Pippel M."/>
            <person name="Hughes G.M."/>
            <person name="Lavrichenko K."/>
            <person name="Devanna P."/>
            <person name="Winkler S."/>
            <person name="Jermiin L.S."/>
            <person name="Skirmuntt E.C."/>
            <person name="Katzourakis A."/>
            <person name="Burkitt-Gray L."/>
            <person name="Ray D.A."/>
            <person name="Sullivan K.A.M."/>
            <person name="Roscito J.G."/>
            <person name="Kirilenko B.M."/>
            <person name="Davalos L.M."/>
            <person name="Corthals A.P."/>
            <person name="Power M.L."/>
            <person name="Jones G."/>
            <person name="Ransome R.D."/>
            <person name="Dechmann D.K.N."/>
            <person name="Locatelli A.G."/>
            <person name="Puechmaille S.J."/>
            <person name="Fedrigo O."/>
            <person name="Jarvis E.D."/>
            <person name="Hiller M."/>
            <person name="Vernes S.C."/>
            <person name="Myers E.W."/>
            <person name="Teeling E.C."/>
        </authorList>
    </citation>
    <scope>NUCLEOTIDE SEQUENCE [LARGE SCALE GENOMIC DNA]</scope>
    <source>
        <strain evidence="1">Bat1K_MPI-CBG_1</strain>
    </source>
</reference>
<sequence length="142" mass="14935">MQGPGAGAQGCFSLPPSLSKNCSRCTVFLRDILLEFGEGVRTEKEKQIQAFAEPKNGVNGVNGWGVGGELGFSVLQPEVSGKHKKAGTIHCPRVRGLALGSCLPASTYIQVATRGRGHGFVRIHGLCTHTCTCTHTLPCSAS</sequence>
<dbReference type="Proteomes" id="UP000664940">
    <property type="component" value="Unassembled WGS sequence"/>
</dbReference>
<gene>
    <name evidence="1" type="ORF">HJG60_011393</name>
</gene>
<evidence type="ECO:0000313" key="2">
    <source>
        <dbReference type="Proteomes" id="UP000664940"/>
    </source>
</evidence>
<protein>
    <submittedName>
        <fullName evidence="1">Uncharacterized protein</fullName>
    </submittedName>
</protein>
<evidence type="ECO:0000313" key="1">
    <source>
        <dbReference type="EMBL" id="KAF6104473.1"/>
    </source>
</evidence>
<dbReference type="EMBL" id="JABVXQ010000006">
    <property type="protein sequence ID" value="KAF6104473.1"/>
    <property type="molecule type" value="Genomic_DNA"/>
</dbReference>
<accession>A0A834A4S6</accession>